<dbReference type="EMBL" id="CP000910">
    <property type="protein sequence ID" value="ABY22864.1"/>
    <property type="molecule type" value="Genomic_DNA"/>
</dbReference>
<evidence type="ECO:0000313" key="3">
    <source>
        <dbReference type="Proteomes" id="UP000002007"/>
    </source>
</evidence>
<reference evidence="3" key="1">
    <citation type="journal article" date="2008" name="J. Bacteriol.">
        <title>Genome sequence of the fish pathogen Renibacterium salmoninarum suggests reductive evolution away from an environmental Arthrobacter ancestor.</title>
        <authorList>
            <person name="Wiens G.D."/>
            <person name="Rockey D.D."/>
            <person name="Wu Z."/>
            <person name="Chang J."/>
            <person name="Levy R."/>
            <person name="Crane S."/>
            <person name="Chen D.S."/>
            <person name="Capri G.R."/>
            <person name="Burnett J.R."/>
            <person name="Sudheesh P.S."/>
            <person name="Schipma M.J."/>
            <person name="Burd H."/>
            <person name="Bhattacharyya A."/>
            <person name="Rhodes L.D."/>
            <person name="Kaul R."/>
            <person name="Strom M.S."/>
        </authorList>
    </citation>
    <scope>NUCLEOTIDE SEQUENCE [LARGE SCALE GENOMIC DNA]</scope>
    <source>
        <strain evidence="3">ATCC 33209 / DSM 20767 / JCM 11484 / NBRC 15589 / NCIMB 2235</strain>
    </source>
</reference>
<dbReference type="PANTHER" id="PTHR30328:SF54">
    <property type="entry name" value="HTH-TYPE TRANSCRIPTIONAL REPRESSOR SCO4008"/>
    <property type="match status" value="1"/>
</dbReference>
<keyword evidence="3" id="KW-1185">Reference proteome</keyword>
<protein>
    <submittedName>
        <fullName evidence="2">Transcriptional regulator, TetR family</fullName>
    </submittedName>
</protein>
<evidence type="ECO:0000256" key="1">
    <source>
        <dbReference type="ARBA" id="ARBA00023125"/>
    </source>
</evidence>
<dbReference type="RefSeq" id="WP_012244550.1">
    <property type="nucleotide sequence ID" value="NC_010168.1"/>
</dbReference>
<dbReference type="AlphaFoldDB" id="A9WP89"/>
<dbReference type="Gene3D" id="1.10.357.10">
    <property type="entry name" value="Tetracycline Repressor, domain 2"/>
    <property type="match status" value="1"/>
</dbReference>
<dbReference type="HOGENOM" id="CLU_3295457_0_0_11"/>
<name>A9WP89_RENSM</name>
<proteinExistence type="predicted"/>
<keyword evidence="1" id="KW-0238">DNA-binding</keyword>
<dbReference type="GO" id="GO:0003677">
    <property type="term" value="F:DNA binding"/>
    <property type="evidence" value="ECO:0007669"/>
    <property type="project" value="UniProtKB-KW"/>
</dbReference>
<dbReference type="STRING" id="288705.RSal33209_1126"/>
<gene>
    <name evidence="2" type="ordered locus">RSal33209_1126</name>
</gene>
<accession>A9WP89</accession>
<dbReference type="Proteomes" id="UP000002007">
    <property type="component" value="Chromosome"/>
</dbReference>
<evidence type="ECO:0000313" key="2">
    <source>
        <dbReference type="EMBL" id="ABY22864.1"/>
    </source>
</evidence>
<dbReference type="InterPro" id="IPR050109">
    <property type="entry name" value="HTH-type_TetR-like_transc_reg"/>
</dbReference>
<dbReference type="PANTHER" id="PTHR30328">
    <property type="entry name" value="TRANSCRIPTIONAL REPRESSOR"/>
    <property type="match status" value="1"/>
</dbReference>
<organism evidence="2 3">
    <name type="scientific">Renibacterium salmoninarum (strain ATCC 33209 / DSM 20767 / JCM 11484 / NBRC 15589 / NCIMB 2235)</name>
    <dbReference type="NCBI Taxonomy" id="288705"/>
    <lineage>
        <taxon>Bacteria</taxon>
        <taxon>Bacillati</taxon>
        <taxon>Actinomycetota</taxon>
        <taxon>Actinomycetes</taxon>
        <taxon>Micrococcales</taxon>
        <taxon>Micrococcaceae</taxon>
        <taxon>Renibacterium</taxon>
    </lineage>
</organism>
<dbReference type="KEGG" id="rsa:RSal33209_1126"/>
<dbReference type="SUPFAM" id="SSF46689">
    <property type="entry name" value="Homeodomain-like"/>
    <property type="match status" value="1"/>
</dbReference>
<dbReference type="InterPro" id="IPR009057">
    <property type="entry name" value="Homeodomain-like_sf"/>
</dbReference>
<sequence>MARDAQATKQRLLEAAVQEFSQYGIAGARVDRIAAVAGIE</sequence>